<dbReference type="EMBL" id="FTLG01000191">
    <property type="protein sequence ID" value="SIP74035.1"/>
    <property type="molecule type" value="Genomic_DNA"/>
</dbReference>
<evidence type="ECO:0000313" key="2">
    <source>
        <dbReference type="Proteomes" id="UP000196435"/>
    </source>
</evidence>
<proteinExistence type="predicted"/>
<evidence type="ECO:0000313" key="1">
    <source>
        <dbReference type="EMBL" id="SIP74035.1"/>
    </source>
</evidence>
<accession>A0A1N6MYW3</accession>
<gene>
    <name evidence="1" type="ORF">XIS1_490032</name>
</gene>
<organism evidence="1 2">
    <name type="scientific">Xenorhabdus innexi</name>
    <dbReference type="NCBI Taxonomy" id="290109"/>
    <lineage>
        <taxon>Bacteria</taxon>
        <taxon>Pseudomonadati</taxon>
        <taxon>Pseudomonadota</taxon>
        <taxon>Gammaproteobacteria</taxon>
        <taxon>Enterobacterales</taxon>
        <taxon>Morganellaceae</taxon>
        <taxon>Xenorhabdus</taxon>
    </lineage>
</organism>
<dbReference type="AlphaFoldDB" id="A0A1N6MYW3"/>
<sequence length="58" mass="6824">MKSVGNFSYNYIQAIPCKFRVTFRLQKHAANKEAVFGIYPMDFKMRRGGKGMNPREHR</sequence>
<reference evidence="2" key="1">
    <citation type="submission" date="2016-12" db="EMBL/GenBank/DDBJ databases">
        <authorList>
            <person name="Gaudriault S."/>
        </authorList>
    </citation>
    <scope>NUCLEOTIDE SEQUENCE [LARGE SCALE GENOMIC DNA]</scope>
    <source>
        <strain evidence="2">HGB1681 (deposited as PTA-6826 in the American Type Culture Collection)</strain>
    </source>
</reference>
<name>A0A1N6MYW3_9GAMM</name>
<protein>
    <submittedName>
        <fullName evidence="1">Uncharacterized protein</fullName>
    </submittedName>
</protein>
<dbReference type="Proteomes" id="UP000196435">
    <property type="component" value="Unassembled WGS sequence"/>
</dbReference>